<gene>
    <name evidence="1" type="ORF">NMK_1985</name>
</gene>
<proteinExistence type="predicted"/>
<reference evidence="1 2" key="1">
    <citation type="journal article" date="2018" name="Environ. Microbiol.">
        <title>Isolation and genomic characterization of Novimethylophilus kurashikiensis gen. nov. sp. nov., a new lanthanide-dependent methylotrophic species of Methylophilaceae.</title>
        <authorList>
            <person name="Lv H."/>
            <person name="Sahin N."/>
            <person name="Tani A."/>
        </authorList>
    </citation>
    <scope>NUCLEOTIDE SEQUENCE [LARGE SCALE GENOMIC DNA]</scope>
    <source>
        <strain evidence="1 2">La2-4</strain>
    </source>
</reference>
<accession>A0A2R5F838</accession>
<protein>
    <recommendedName>
        <fullName evidence="3">N-acetyltransferase domain-containing protein</fullName>
    </recommendedName>
</protein>
<dbReference type="AlphaFoldDB" id="A0A2R5F838"/>
<dbReference type="OrthoDB" id="9153918at2"/>
<comment type="caution">
    <text evidence="1">The sequence shown here is derived from an EMBL/GenBank/DDBJ whole genome shotgun (WGS) entry which is preliminary data.</text>
</comment>
<evidence type="ECO:0000313" key="1">
    <source>
        <dbReference type="EMBL" id="GBG14386.1"/>
    </source>
</evidence>
<sequence length="214" mass="23946">MAFLGVPPEENLVLEISQSSLTRFKAREPDENIVTDYLAKICIYDDETEDFVDVGVLDYFVIDTALAHDNRVWLGDALDAHSDTLADLFGTIYDEQTELKQVLMDAVGDDLLTGFGGILYLNRVELQPAYRGRDIGLQAIYTLLKNKALGCELALLQAAPIQDGKAAPVSDAERKKISTKLRRHYKRLNFVSIGRTGYMGASLNYHLPAFWMEP</sequence>
<dbReference type="EMBL" id="BDOQ01000007">
    <property type="protein sequence ID" value="GBG14386.1"/>
    <property type="molecule type" value="Genomic_DNA"/>
</dbReference>
<evidence type="ECO:0000313" key="2">
    <source>
        <dbReference type="Proteomes" id="UP000245081"/>
    </source>
</evidence>
<organism evidence="1 2">
    <name type="scientific">Novimethylophilus kurashikiensis</name>
    <dbReference type="NCBI Taxonomy" id="1825523"/>
    <lineage>
        <taxon>Bacteria</taxon>
        <taxon>Pseudomonadati</taxon>
        <taxon>Pseudomonadota</taxon>
        <taxon>Betaproteobacteria</taxon>
        <taxon>Nitrosomonadales</taxon>
        <taxon>Methylophilaceae</taxon>
        <taxon>Novimethylophilus</taxon>
    </lineage>
</organism>
<evidence type="ECO:0008006" key="3">
    <source>
        <dbReference type="Google" id="ProtNLM"/>
    </source>
</evidence>
<dbReference type="Proteomes" id="UP000245081">
    <property type="component" value="Unassembled WGS sequence"/>
</dbReference>
<name>A0A2R5F838_9PROT</name>
<keyword evidence="2" id="KW-1185">Reference proteome</keyword>
<dbReference type="RefSeq" id="WP_109015575.1">
    <property type="nucleotide sequence ID" value="NZ_BDOQ01000007.1"/>
</dbReference>